<evidence type="ECO:0000256" key="5">
    <source>
        <dbReference type="ARBA" id="ARBA00022737"/>
    </source>
</evidence>
<dbReference type="CDD" id="cd22584">
    <property type="entry name" value="Rcat_RBR_unk"/>
    <property type="match status" value="1"/>
</dbReference>
<dbReference type="AlphaFoldDB" id="A0A6A6ZFN5"/>
<sequence length="274" mass="30774">MSTVAETVTAFSVVDFSDNATEAGPSMTFVERQADTIKNMSIEFQCVACIERVPRTNMAVAECGHRYCANCATKLFMRSTHDEGLYPPKYCKRLIPLALVARYMDPNELAAFQSATVKFATQHKAYCSNRACGAFIVPDNINSRTRRANCAKCGTDTCSDCLTSYHHDSDCPDDPSIRQTKELAESLGWQTCKACNRVVQLRTGCNHMTCICSAEFCYVCGVEWKNCNCPPADIDRIEKRAEEIVERDAPRNILPHERRARLNEVFAKLQDNHE</sequence>
<keyword evidence="3" id="KW-0808">Transferase</keyword>
<dbReference type="InterPro" id="IPR013083">
    <property type="entry name" value="Znf_RING/FYVE/PHD"/>
</dbReference>
<dbReference type="CDD" id="cd20335">
    <property type="entry name" value="BRcat_RBR"/>
    <property type="match status" value="1"/>
</dbReference>
<feature type="domain" description="RING-type" evidence="9">
    <location>
        <begin position="42"/>
        <end position="233"/>
    </location>
</feature>
<dbReference type="GO" id="GO:0008270">
    <property type="term" value="F:zinc ion binding"/>
    <property type="evidence" value="ECO:0007669"/>
    <property type="project" value="UniProtKB-KW"/>
</dbReference>
<dbReference type="OrthoDB" id="10009520at2759"/>
<evidence type="ECO:0000313" key="11">
    <source>
        <dbReference type="Proteomes" id="UP000799424"/>
    </source>
</evidence>
<dbReference type="InterPro" id="IPR044066">
    <property type="entry name" value="TRIAD_supradom"/>
</dbReference>
<dbReference type="Pfam" id="PF01485">
    <property type="entry name" value="IBR"/>
    <property type="match status" value="1"/>
</dbReference>
<proteinExistence type="predicted"/>
<dbReference type="GO" id="GO:0061630">
    <property type="term" value="F:ubiquitin protein ligase activity"/>
    <property type="evidence" value="ECO:0007669"/>
    <property type="project" value="UniProtKB-EC"/>
</dbReference>
<dbReference type="PROSITE" id="PS51873">
    <property type="entry name" value="TRIAD"/>
    <property type="match status" value="1"/>
</dbReference>
<evidence type="ECO:0000256" key="6">
    <source>
        <dbReference type="ARBA" id="ARBA00022771"/>
    </source>
</evidence>
<keyword evidence="11" id="KW-1185">Reference proteome</keyword>
<dbReference type="Gene3D" id="3.30.40.10">
    <property type="entry name" value="Zinc/RING finger domain, C3HC4 (zinc finger)"/>
    <property type="match status" value="1"/>
</dbReference>
<dbReference type="SUPFAM" id="SSF57850">
    <property type="entry name" value="RING/U-box"/>
    <property type="match status" value="2"/>
</dbReference>
<keyword evidence="7" id="KW-0833">Ubl conjugation pathway</keyword>
<evidence type="ECO:0000259" key="9">
    <source>
        <dbReference type="PROSITE" id="PS51873"/>
    </source>
</evidence>
<evidence type="ECO:0000256" key="4">
    <source>
        <dbReference type="ARBA" id="ARBA00022723"/>
    </source>
</evidence>
<keyword evidence="5" id="KW-0677">Repeat</keyword>
<evidence type="ECO:0000256" key="3">
    <source>
        <dbReference type="ARBA" id="ARBA00022679"/>
    </source>
</evidence>
<comment type="catalytic activity">
    <reaction evidence="1">
        <text>[E2 ubiquitin-conjugating enzyme]-S-ubiquitinyl-L-cysteine + [acceptor protein]-L-lysine = [E2 ubiquitin-conjugating enzyme]-L-cysteine + [acceptor protein]-N(6)-ubiquitinyl-L-lysine.</text>
        <dbReference type="EC" id="2.3.2.31"/>
    </reaction>
</comment>
<evidence type="ECO:0000256" key="8">
    <source>
        <dbReference type="ARBA" id="ARBA00022833"/>
    </source>
</evidence>
<keyword evidence="4" id="KW-0479">Metal-binding</keyword>
<evidence type="ECO:0000256" key="2">
    <source>
        <dbReference type="ARBA" id="ARBA00012251"/>
    </source>
</evidence>
<reference evidence="10" key="1">
    <citation type="journal article" date="2020" name="Stud. Mycol.">
        <title>101 Dothideomycetes genomes: a test case for predicting lifestyles and emergence of pathogens.</title>
        <authorList>
            <person name="Haridas S."/>
            <person name="Albert R."/>
            <person name="Binder M."/>
            <person name="Bloem J."/>
            <person name="Labutti K."/>
            <person name="Salamov A."/>
            <person name="Andreopoulos B."/>
            <person name="Baker S."/>
            <person name="Barry K."/>
            <person name="Bills G."/>
            <person name="Bluhm B."/>
            <person name="Cannon C."/>
            <person name="Castanera R."/>
            <person name="Culley D."/>
            <person name="Daum C."/>
            <person name="Ezra D."/>
            <person name="Gonzalez J."/>
            <person name="Henrissat B."/>
            <person name="Kuo A."/>
            <person name="Liang C."/>
            <person name="Lipzen A."/>
            <person name="Lutzoni F."/>
            <person name="Magnuson J."/>
            <person name="Mondo S."/>
            <person name="Nolan M."/>
            <person name="Ohm R."/>
            <person name="Pangilinan J."/>
            <person name="Park H.-J."/>
            <person name="Ramirez L."/>
            <person name="Alfaro M."/>
            <person name="Sun H."/>
            <person name="Tritt A."/>
            <person name="Yoshinaga Y."/>
            <person name="Zwiers L.-H."/>
            <person name="Turgeon B."/>
            <person name="Goodwin S."/>
            <person name="Spatafora J."/>
            <person name="Crous P."/>
            <person name="Grigoriev I."/>
        </authorList>
    </citation>
    <scope>NUCLEOTIDE SEQUENCE</scope>
    <source>
        <strain evidence="10">CBS 113818</strain>
    </source>
</reference>
<keyword evidence="6" id="KW-0863">Zinc-finger</keyword>
<evidence type="ECO:0000256" key="7">
    <source>
        <dbReference type="ARBA" id="ARBA00022786"/>
    </source>
</evidence>
<organism evidence="10 11">
    <name type="scientific">Ophiobolus disseminans</name>
    <dbReference type="NCBI Taxonomy" id="1469910"/>
    <lineage>
        <taxon>Eukaryota</taxon>
        <taxon>Fungi</taxon>
        <taxon>Dikarya</taxon>
        <taxon>Ascomycota</taxon>
        <taxon>Pezizomycotina</taxon>
        <taxon>Dothideomycetes</taxon>
        <taxon>Pleosporomycetidae</taxon>
        <taxon>Pleosporales</taxon>
        <taxon>Pleosporineae</taxon>
        <taxon>Phaeosphaeriaceae</taxon>
        <taxon>Ophiobolus</taxon>
    </lineage>
</organism>
<keyword evidence="8" id="KW-0862">Zinc</keyword>
<dbReference type="InterPro" id="IPR017907">
    <property type="entry name" value="Znf_RING_CS"/>
</dbReference>
<dbReference type="Proteomes" id="UP000799424">
    <property type="component" value="Unassembled WGS sequence"/>
</dbReference>
<name>A0A6A6ZFN5_9PLEO</name>
<dbReference type="SMART" id="SM00647">
    <property type="entry name" value="IBR"/>
    <property type="match status" value="2"/>
</dbReference>
<dbReference type="InterPro" id="IPR002867">
    <property type="entry name" value="IBR_dom"/>
</dbReference>
<accession>A0A6A6ZFN5</accession>
<dbReference type="EC" id="2.3.2.31" evidence="2"/>
<dbReference type="GO" id="GO:0016567">
    <property type="term" value="P:protein ubiquitination"/>
    <property type="evidence" value="ECO:0007669"/>
    <property type="project" value="InterPro"/>
</dbReference>
<dbReference type="Gene3D" id="1.20.120.1750">
    <property type="match status" value="1"/>
</dbReference>
<dbReference type="EMBL" id="MU006243">
    <property type="protein sequence ID" value="KAF2819678.1"/>
    <property type="molecule type" value="Genomic_DNA"/>
</dbReference>
<gene>
    <name evidence="10" type="ORF">CC86DRAFT_429808</name>
</gene>
<protein>
    <recommendedName>
        <fullName evidence="2">RBR-type E3 ubiquitin transferase</fullName>
        <ecNumber evidence="2">2.3.2.31</ecNumber>
    </recommendedName>
</protein>
<dbReference type="PANTHER" id="PTHR11685">
    <property type="entry name" value="RBR FAMILY RING FINGER AND IBR DOMAIN-CONTAINING"/>
    <property type="match status" value="1"/>
</dbReference>
<dbReference type="PROSITE" id="PS00518">
    <property type="entry name" value="ZF_RING_1"/>
    <property type="match status" value="1"/>
</dbReference>
<evidence type="ECO:0000256" key="1">
    <source>
        <dbReference type="ARBA" id="ARBA00001798"/>
    </source>
</evidence>
<dbReference type="InterPro" id="IPR031127">
    <property type="entry name" value="E3_UB_ligase_RBR"/>
</dbReference>
<evidence type="ECO:0000313" key="10">
    <source>
        <dbReference type="EMBL" id="KAF2819678.1"/>
    </source>
</evidence>